<dbReference type="AlphaFoldDB" id="A0A075LUH8"/>
<dbReference type="Pfam" id="PF01978">
    <property type="entry name" value="TrmB"/>
    <property type="match status" value="1"/>
</dbReference>
<evidence type="ECO:0000256" key="4">
    <source>
        <dbReference type="ARBA" id="ARBA00023163"/>
    </source>
</evidence>
<dbReference type="STRING" id="1343739.PAP_08205"/>
<dbReference type="InterPro" id="IPR021586">
    <property type="entry name" value="Tscrpt_reg_TrmB_C"/>
</dbReference>
<feature type="domain" description="Transcription regulator TrmB N-terminal" evidence="5">
    <location>
        <begin position="9"/>
        <end position="74"/>
    </location>
</feature>
<comment type="similarity">
    <text evidence="1">Belongs to the transcriptional regulator TrmB family.</text>
</comment>
<dbReference type="SUPFAM" id="SSF159071">
    <property type="entry name" value="TrmB C-terminal domain-like"/>
    <property type="match status" value="1"/>
</dbReference>
<feature type="domain" description="Transcription regulator TrmB C-terminal" evidence="6">
    <location>
        <begin position="110"/>
        <end position="346"/>
    </location>
</feature>
<proteinExistence type="inferred from homology"/>
<sequence length="350" mass="39941">MEMALVERLQELGLTKREAEVYLTILAKKGATVKDLLDYLDIHQPQLYNIIQSLIRKGFIRASAGRPRIYTATDIGSLIEVQKIKLDILKTTLEEELKKISLTSEEEAPYISLVRGLEGVVSGILEVINSAQVEIRAEMPYSIFQEIKPYLLGALQRGVNLYLLVYPRMGPIEEFEQYRDQLKIKTSELGNFLLVISDLSSAIYSKRRFFSVHRAPISSTEIYGYIIHEKDLLLRLLNIHNNLWVKAKEVLCWKPRPEIYPKLFIEFSMVLDELEALLRLGYLPIVSVEGRDIKEGNYITLNGAVKSVNRYGIVSNFVLENESGIFTIGGFDAELEDVEAQLVTIQKVER</sequence>
<keyword evidence="2" id="KW-0805">Transcription regulation</keyword>
<reference evidence="8" key="1">
    <citation type="submission" date="2013-06" db="EMBL/GenBank/DDBJ databases">
        <title>Complete Genome Sequence of Hyperthermophilic Palaeococcus pacificus DY20341T, Isolated from a Deep-Sea Hydrothermal Sediments.</title>
        <authorList>
            <person name="Zeng X."/>
            <person name="Shao Z."/>
        </authorList>
    </citation>
    <scope>NUCLEOTIDE SEQUENCE [LARGE SCALE GENOMIC DNA]</scope>
    <source>
        <strain evidence="8">DY20341</strain>
    </source>
</reference>
<evidence type="ECO:0000259" key="5">
    <source>
        <dbReference type="Pfam" id="PF01978"/>
    </source>
</evidence>
<dbReference type="GO" id="GO:0003677">
    <property type="term" value="F:DNA binding"/>
    <property type="evidence" value="ECO:0007669"/>
    <property type="project" value="UniProtKB-KW"/>
</dbReference>
<evidence type="ECO:0000313" key="7">
    <source>
        <dbReference type="EMBL" id="AIF70029.1"/>
    </source>
</evidence>
<evidence type="ECO:0000256" key="3">
    <source>
        <dbReference type="ARBA" id="ARBA00023125"/>
    </source>
</evidence>
<keyword evidence="4" id="KW-0804">Transcription</keyword>
<keyword evidence="3" id="KW-0238">DNA-binding</keyword>
<keyword evidence="8" id="KW-1185">Reference proteome</keyword>
<dbReference type="Gene3D" id="1.10.10.10">
    <property type="entry name" value="Winged helix-like DNA-binding domain superfamily/Winged helix DNA-binding domain"/>
    <property type="match status" value="1"/>
</dbReference>
<accession>A0A075LUH8</accession>
<evidence type="ECO:0008006" key="9">
    <source>
        <dbReference type="Google" id="ProtNLM"/>
    </source>
</evidence>
<dbReference type="PANTHER" id="PTHR34293">
    <property type="entry name" value="HTH-TYPE TRANSCRIPTIONAL REGULATOR TRMBL2"/>
    <property type="match status" value="1"/>
</dbReference>
<evidence type="ECO:0000256" key="2">
    <source>
        <dbReference type="ARBA" id="ARBA00023015"/>
    </source>
</evidence>
<dbReference type="EMBL" id="CP006019">
    <property type="protein sequence ID" value="AIF70029.1"/>
    <property type="molecule type" value="Genomic_DNA"/>
</dbReference>
<dbReference type="InterPro" id="IPR002831">
    <property type="entry name" value="Tscrpt_reg_TrmB_N"/>
</dbReference>
<dbReference type="Proteomes" id="UP000027981">
    <property type="component" value="Chromosome"/>
</dbReference>
<dbReference type="HOGENOM" id="CLU_062979_1_0_2"/>
<dbReference type="InterPro" id="IPR036388">
    <property type="entry name" value="WH-like_DNA-bd_sf"/>
</dbReference>
<dbReference type="InterPro" id="IPR051797">
    <property type="entry name" value="TrmB-like"/>
</dbReference>
<gene>
    <name evidence="7" type="ORF">PAP_08205</name>
</gene>
<dbReference type="PANTHER" id="PTHR34293:SF1">
    <property type="entry name" value="HTH-TYPE TRANSCRIPTIONAL REGULATOR TRMBL2"/>
    <property type="match status" value="1"/>
</dbReference>
<organism evidence="7 8">
    <name type="scientific">Palaeococcus pacificus DY20341</name>
    <dbReference type="NCBI Taxonomy" id="1343739"/>
    <lineage>
        <taxon>Archaea</taxon>
        <taxon>Methanobacteriati</taxon>
        <taxon>Methanobacteriota</taxon>
        <taxon>Thermococci</taxon>
        <taxon>Thermococcales</taxon>
        <taxon>Thermococcaceae</taxon>
        <taxon>Palaeococcus</taxon>
    </lineage>
</organism>
<dbReference type="KEGG" id="ppac:PAP_08205"/>
<evidence type="ECO:0000259" key="6">
    <source>
        <dbReference type="Pfam" id="PF11495"/>
    </source>
</evidence>
<dbReference type="eggNOG" id="arCOG02038">
    <property type="taxonomic scope" value="Archaea"/>
</dbReference>
<dbReference type="SUPFAM" id="SSF46785">
    <property type="entry name" value="Winged helix' DNA-binding domain"/>
    <property type="match status" value="1"/>
</dbReference>
<dbReference type="CDD" id="cd09124">
    <property type="entry name" value="PLDc_like_TrmB_middle"/>
    <property type="match status" value="1"/>
</dbReference>
<dbReference type="InterPro" id="IPR036390">
    <property type="entry name" value="WH_DNA-bd_sf"/>
</dbReference>
<evidence type="ECO:0000256" key="1">
    <source>
        <dbReference type="ARBA" id="ARBA00007287"/>
    </source>
</evidence>
<dbReference type="Gene3D" id="2.30.30.690">
    <property type="match status" value="1"/>
</dbReference>
<reference evidence="7 8" key="2">
    <citation type="journal article" date="2015" name="Genome Announc.">
        <title>Complete Genome Sequence of Hyperthermophilic Piezophilic Archaeon Palaeococcus pacificus DY20341T, Isolated from Deep-Sea Hydrothermal Sediments.</title>
        <authorList>
            <person name="Zeng X."/>
            <person name="Jebbar M."/>
            <person name="Shao Z."/>
        </authorList>
    </citation>
    <scope>NUCLEOTIDE SEQUENCE [LARGE SCALE GENOMIC DNA]</scope>
    <source>
        <strain evidence="7 8">DY20341</strain>
    </source>
</reference>
<protein>
    <recommendedName>
        <fullName evidence="9">TrmB family transcriptional regulator</fullName>
    </recommendedName>
</protein>
<evidence type="ECO:0000313" key="8">
    <source>
        <dbReference type="Proteomes" id="UP000027981"/>
    </source>
</evidence>
<dbReference type="Pfam" id="PF11495">
    <property type="entry name" value="Regulator_TrmB"/>
    <property type="match status" value="1"/>
</dbReference>
<name>A0A075LUH8_9EURY</name>